<reference evidence="1" key="1">
    <citation type="journal article" date="2023" name="Mol. Biol. Evol.">
        <title>Third-Generation Sequencing Reveals the Adaptive Role of the Epigenome in Three Deep-Sea Polychaetes.</title>
        <authorList>
            <person name="Perez M."/>
            <person name="Aroh O."/>
            <person name="Sun Y."/>
            <person name="Lan Y."/>
            <person name="Juniper S.K."/>
            <person name="Young C.R."/>
            <person name="Angers B."/>
            <person name="Qian P.Y."/>
        </authorList>
    </citation>
    <scope>NUCLEOTIDE SEQUENCE</scope>
    <source>
        <strain evidence="1">R07B-5</strain>
    </source>
</reference>
<accession>A0AAD9L476</accession>
<evidence type="ECO:0000313" key="2">
    <source>
        <dbReference type="Proteomes" id="UP001209878"/>
    </source>
</evidence>
<dbReference type="EMBL" id="JAODUO010000325">
    <property type="protein sequence ID" value="KAK2183063.1"/>
    <property type="molecule type" value="Genomic_DNA"/>
</dbReference>
<evidence type="ECO:0008006" key="3">
    <source>
        <dbReference type="Google" id="ProtNLM"/>
    </source>
</evidence>
<sequence>MLARLSDFASYQSYLSSLVRFSSWCSNNCLHLNVSKTKEMCIDFRRNRTVISPIVINGEPVEQVDSFKYLGVMLDEHFSFTEHVTAVQRSLSSDCTFFESYELSTLIHYFFYAFTVA</sequence>
<keyword evidence="2" id="KW-1185">Reference proteome</keyword>
<evidence type="ECO:0000313" key="1">
    <source>
        <dbReference type="EMBL" id="KAK2183063.1"/>
    </source>
</evidence>
<name>A0AAD9L476_RIDPI</name>
<organism evidence="1 2">
    <name type="scientific">Ridgeia piscesae</name>
    <name type="common">Tubeworm</name>
    <dbReference type="NCBI Taxonomy" id="27915"/>
    <lineage>
        <taxon>Eukaryota</taxon>
        <taxon>Metazoa</taxon>
        <taxon>Spiralia</taxon>
        <taxon>Lophotrochozoa</taxon>
        <taxon>Annelida</taxon>
        <taxon>Polychaeta</taxon>
        <taxon>Sedentaria</taxon>
        <taxon>Canalipalpata</taxon>
        <taxon>Sabellida</taxon>
        <taxon>Siboglinidae</taxon>
        <taxon>Ridgeia</taxon>
    </lineage>
</organism>
<protein>
    <recommendedName>
        <fullName evidence="3">Reverse transcriptase</fullName>
    </recommendedName>
</protein>
<proteinExistence type="predicted"/>
<dbReference type="AlphaFoldDB" id="A0AAD9L476"/>
<comment type="caution">
    <text evidence="1">The sequence shown here is derived from an EMBL/GenBank/DDBJ whole genome shotgun (WGS) entry which is preliminary data.</text>
</comment>
<gene>
    <name evidence="1" type="ORF">NP493_325g02060</name>
</gene>
<dbReference type="Proteomes" id="UP001209878">
    <property type="component" value="Unassembled WGS sequence"/>
</dbReference>